<proteinExistence type="inferred from homology"/>
<organism evidence="13 14">
    <name type="scientific">Mesorhabditis belari</name>
    <dbReference type="NCBI Taxonomy" id="2138241"/>
    <lineage>
        <taxon>Eukaryota</taxon>
        <taxon>Metazoa</taxon>
        <taxon>Ecdysozoa</taxon>
        <taxon>Nematoda</taxon>
        <taxon>Chromadorea</taxon>
        <taxon>Rhabditida</taxon>
        <taxon>Rhabditina</taxon>
        <taxon>Rhabditomorpha</taxon>
        <taxon>Rhabditoidea</taxon>
        <taxon>Rhabditidae</taxon>
        <taxon>Mesorhabditinae</taxon>
        <taxon>Mesorhabditis</taxon>
    </lineage>
</organism>
<dbReference type="AlphaFoldDB" id="A0AAF3F549"/>
<accession>A0AAF3F549</accession>
<evidence type="ECO:0000256" key="6">
    <source>
        <dbReference type="ARBA" id="ARBA00022692"/>
    </source>
</evidence>
<evidence type="ECO:0000256" key="9">
    <source>
        <dbReference type="ARBA" id="ARBA00023136"/>
    </source>
</evidence>
<evidence type="ECO:0000256" key="1">
    <source>
        <dbReference type="ARBA" id="ARBA00004167"/>
    </source>
</evidence>
<keyword evidence="4" id="KW-0328">Glycosyltransferase</keyword>
<keyword evidence="6 11" id="KW-0812">Transmembrane</keyword>
<evidence type="ECO:0000256" key="8">
    <source>
        <dbReference type="ARBA" id="ARBA00022989"/>
    </source>
</evidence>
<dbReference type="GO" id="GO:0016020">
    <property type="term" value="C:membrane"/>
    <property type="evidence" value="ECO:0007669"/>
    <property type="project" value="UniProtKB-SubCell"/>
</dbReference>
<dbReference type="PANTHER" id="PTHR48043">
    <property type="entry name" value="EG:EG0003.4 PROTEIN-RELATED"/>
    <property type="match status" value="1"/>
</dbReference>
<dbReference type="PANTHER" id="PTHR48043:SF23">
    <property type="entry name" value="UDP-GLUCURONOSYLTRANSFERASE"/>
    <property type="match status" value="1"/>
</dbReference>
<evidence type="ECO:0000256" key="3">
    <source>
        <dbReference type="ARBA" id="ARBA00012544"/>
    </source>
</evidence>
<evidence type="ECO:0000256" key="4">
    <source>
        <dbReference type="ARBA" id="ARBA00022676"/>
    </source>
</evidence>
<evidence type="ECO:0000256" key="10">
    <source>
        <dbReference type="ARBA" id="ARBA00047475"/>
    </source>
</evidence>
<evidence type="ECO:0000313" key="13">
    <source>
        <dbReference type="Proteomes" id="UP000887575"/>
    </source>
</evidence>
<evidence type="ECO:0000256" key="5">
    <source>
        <dbReference type="ARBA" id="ARBA00022679"/>
    </source>
</evidence>
<evidence type="ECO:0000256" key="7">
    <source>
        <dbReference type="ARBA" id="ARBA00022729"/>
    </source>
</evidence>
<dbReference type="CDD" id="cd03784">
    <property type="entry name" value="GT1_Gtf-like"/>
    <property type="match status" value="1"/>
</dbReference>
<keyword evidence="9 11" id="KW-0472">Membrane</keyword>
<evidence type="ECO:0000256" key="12">
    <source>
        <dbReference type="SAM" id="SignalP"/>
    </source>
</evidence>
<protein>
    <recommendedName>
        <fullName evidence="3">glucuronosyltransferase</fullName>
        <ecNumber evidence="3">2.4.1.17</ecNumber>
    </recommendedName>
</protein>
<dbReference type="SUPFAM" id="SSF53756">
    <property type="entry name" value="UDP-Glycosyltransferase/glycogen phosphorylase"/>
    <property type="match status" value="1"/>
</dbReference>
<comment type="subcellular location">
    <subcellularLocation>
        <location evidence="1">Membrane</location>
        <topology evidence="1">Single-pass membrane protein</topology>
    </subcellularLocation>
</comment>
<evidence type="ECO:0000313" key="14">
    <source>
        <dbReference type="WBParaSite" id="MBELARI_LOCUS21743"/>
    </source>
</evidence>
<dbReference type="Gene3D" id="3.40.50.2000">
    <property type="entry name" value="Glycogen Phosphorylase B"/>
    <property type="match status" value="1"/>
</dbReference>
<keyword evidence="13" id="KW-1185">Reference proteome</keyword>
<name>A0AAF3F549_9BILA</name>
<feature type="signal peptide" evidence="12">
    <location>
        <begin position="1"/>
        <end position="19"/>
    </location>
</feature>
<dbReference type="WBParaSite" id="MBELARI_LOCUS21743">
    <property type="protein sequence ID" value="MBELARI_LOCUS21743"/>
    <property type="gene ID" value="MBELARI_LOCUS21743"/>
</dbReference>
<dbReference type="EC" id="2.4.1.17" evidence="3"/>
<reference evidence="14" key="1">
    <citation type="submission" date="2024-02" db="UniProtKB">
        <authorList>
            <consortium name="WormBaseParasite"/>
        </authorList>
    </citation>
    <scope>IDENTIFICATION</scope>
</reference>
<dbReference type="GO" id="GO:0015020">
    <property type="term" value="F:glucuronosyltransferase activity"/>
    <property type="evidence" value="ECO:0007669"/>
    <property type="project" value="UniProtKB-EC"/>
</dbReference>
<dbReference type="Pfam" id="PF00201">
    <property type="entry name" value="UDPGT"/>
    <property type="match status" value="1"/>
</dbReference>
<comment type="similarity">
    <text evidence="2">Belongs to the UDP-glycosyltransferase family.</text>
</comment>
<feature type="transmembrane region" description="Helical" evidence="11">
    <location>
        <begin position="485"/>
        <end position="511"/>
    </location>
</feature>
<comment type="catalytic activity">
    <reaction evidence="10">
        <text>glucuronate acceptor + UDP-alpha-D-glucuronate = acceptor beta-D-glucuronoside + UDP + H(+)</text>
        <dbReference type="Rhea" id="RHEA:21032"/>
        <dbReference type="ChEBI" id="CHEBI:15378"/>
        <dbReference type="ChEBI" id="CHEBI:58052"/>
        <dbReference type="ChEBI" id="CHEBI:58223"/>
        <dbReference type="ChEBI" id="CHEBI:132367"/>
        <dbReference type="ChEBI" id="CHEBI:132368"/>
        <dbReference type="EC" id="2.4.1.17"/>
    </reaction>
</comment>
<dbReference type="Proteomes" id="UP000887575">
    <property type="component" value="Unassembled WGS sequence"/>
</dbReference>
<dbReference type="InterPro" id="IPR050271">
    <property type="entry name" value="UDP-glycosyltransferase"/>
</dbReference>
<keyword evidence="5" id="KW-0808">Transferase</keyword>
<dbReference type="InterPro" id="IPR002213">
    <property type="entry name" value="UDP_glucos_trans"/>
</dbReference>
<evidence type="ECO:0000256" key="2">
    <source>
        <dbReference type="ARBA" id="ARBA00009995"/>
    </source>
</evidence>
<feature type="chain" id="PRO_5042253935" description="glucuronosyltransferase" evidence="12">
    <location>
        <begin position="20"/>
        <end position="524"/>
    </location>
</feature>
<keyword evidence="7 12" id="KW-0732">Signal</keyword>
<sequence length="524" mass="59662">MRLQIRIFLSLTFCLTVDCLKILLYQPSFGHSHVNFVGKVADVLIDAGHHVVILQPDFNPNHKPGSKKAELIRISPNPEVAKTIKAVDEGLKVRWETPTFYFFTMAKMMRQFRKLNYEFCDELMQNETLIERLRGYNFDYAMSQPFDVCGFGIFHRLHLDKFSILLSTSISNSFSSMTGVPVALSYVPGMSGDASDRMTFWGRAKNTMSFLFEQFAVGSMISQVDDLIKKYDPEYPGGLEQLNRACFMMPNTEPLFEFPMPTIYKIINIGGISVPPPSKAKITEEWNEILNLRPHTILISFGSLSKSVDMPNDFKIGLVEAMKELPDVTFIWKYEDPSDEGVKRGAENIILNKWVPQTDLLSDERLSGFMTHAGAGSTNELVLRGKKAILIPMFGDQHHNARVIEKHGSSILLEKNDLKDQATLTKTIRQLLHDPELDKAAKHLAKMIAERPISPQEQLVKFTEFAAKHGPFPQLDPYGRQLSIFTFYLVDIIFSIIVIFFIFVFVLAYIFKKIFSRSSKTKTD</sequence>
<evidence type="ECO:0000256" key="11">
    <source>
        <dbReference type="SAM" id="Phobius"/>
    </source>
</evidence>
<keyword evidence="8 11" id="KW-1133">Transmembrane helix</keyword>
<dbReference type="FunFam" id="3.40.50.2000:FF:000038">
    <property type="entry name" value="UDP-GlucuronosylTransferase"/>
    <property type="match status" value="1"/>
</dbReference>